<organism evidence="2 3">
    <name type="scientific">Haladaptatus pallidirubidus</name>
    <dbReference type="NCBI Taxonomy" id="1008152"/>
    <lineage>
        <taxon>Archaea</taxon>
        <taxon>Methanobacteriati</taxon>
        <taxon>Methanobacteriota</taxon>
        <taxon>Stenosarchaea group</taxon>
        <taxon>Halobacteria</taxon>
        <taxon>Halobacteriales</taxon>
        <taxon>Haladaptataceae</taxon>
        <taxon>Haladaptatus</taxon>
    </lineage>
</organism>
<dbReference type="GeneID" id="68612457"/>
<evidence type="ECO:0008006" key="4">
    <source>
        <dbReference type="Google" id="ProtNLM"/>
    </source>
</evidence>
<name>A0AAV3UFZ4_9EURY</name>
<protein>
    <recommendedName>
        <fullName evidence="4">Major facilitator superfamily (MFS) profile domain-containing protein</fullName>
    </recommendedName>
</protein>
<dbReference type="AlphaFoldDB" id="A0AAV3UFZ4"/>
<accession>A0AAV3UFZ4</accession>
<keyword evidence="1" id="KW-0812">Transmembrane</keyword>
<sequence length="59" mass="6099">MNRIVAVVGLFVLSGLLIAIGVVSLLVGFALAPEFIIFGALLALLSTILGAIVFVLEET</sequence>
<evidence type="ECO:0000256" key="1">
    <source>
        <dbReference type="SAM" id="Phobius"/>
    </source>
</evidence>
<gene>
    <name evidence="2" type="ORF">GCM10025751_18640</name>
</gene>
<keyword evidence="3" id="KW-1185">Reference proteome</keyword>
<dbReference type="EMBL" id="BAABKX010000001">
    <property type="protein sequence ID" value="GAA5047711.1"/>
    <property type="molecule type" value="Genomic_DNA"/>
</dbReference>
<keyword evidence="1" id="KW-0472">Membrane</keyword>
<feature type="transmembrane region" description="Helical" evidence="1">
    <location>
        <begin position="7"/>
        <end position="29"/>
    </location>
</feature>
<dbReference type="RefSeq" id="WP_227776621.1">
    <property type="nucleotide sequence ID" value="NZ_BAABKX010000001.1"/>
</dbReference>
<evidence type="ECO:0000313" key="2">
    <source>
        <dbReference type="EMBL" id="GAA5047711.1"/>
    </source>
</evidence>
<reference evidence="2 3" key="1">
    <citation type="journal article" date="2019" name="Int. J. Syst. Evol. Microbiol.">
        <title>The Global Catalogue of Microorganisms (GCM) 10K type strain sequencing project: providing services to taxonomists for standard genome sequencing and annotation.</title>
        <authorList>
            <consortium name="The Broad Institute Genomics Platform"/>
            <consortium name="The Broad Institute Genome Sequencing Center for Infectious Disease"/>
            <person name="Wu L."/>
            <person name="Ma J."/>
        </authorList>
    </citation>
    <scope>NUCLEOTIDE SEQUENCE [LARGE SCALE GENOMIC DNA]</scope>
    <source>
        <strain evidence="2 3">JCM 17504</strain>
    </source>
</reference>
<keyword evidence="1" id="KW-1133">Transmembrane helix</keyword>
<evidence type="ECO:0000313" key="3">
    <source>
        <dbReference type="Proteomes" id="UP001501729"/>
    </source>
</evidence>
<dbReference type="Proteomes" id="UP001501729">
    <property type="component" value="Unassembled WGS sequence"/>
</dbReference>
<proteinExistence type="predicted"/>
<comment type="caution">
    <text evidence="2">The sequence shown here is derived from an EMBL/GenBank/DDBJ whole genome shotgun (WGS) entry which is preliminary data.</text>
</comment>
<feature type="transmembrane region" description="Helical" evidence="1">
    <location>
        <begin position="35"/>
        <end position="56"/>
    </location>
</feature>